<sequence length="182" mass="21546">MVGIVGNRRTQYTKKVIRKAFQEILMEKEFEKITITEIAQRADINRGTFYKYYKDTADLLEEIEKEIVEQIADNLQQENLPLDLWLEKLLLILQENPSVSHLILLNNSHLLDLLLEKIRPETFKRFTIYFEDATREELELCLSYFVCGSIGLIERWLKDFSEMQPKAVSHLLIQIFTTNVYE</sequence>
<dbReference type="PANTHER" id="PTHR43479">
    <property type="entry name" value="ACREF/ENVCD OPERON REPRESSOR-RELATED"/>
    <property type="match status" value="1"/>
</dbReference>
<proteinExistence type="predicted"/>
<dbReference type="Gene3D" id="1.10.357.10">
    <property type="entry name" value="Tetracycline Repressor, domain 2"/>
    <property type="match status" value="1"/>
</dbReference>
<dbReference type="PANTHER" id="PTHR43479:SF7">
    <property type="entry name" value="TETR-FAMILY TRANSCRIPTIONAL REGULATOR"/>
    <property type="match status" value="1"/>
</dbReference>
<keyword evidence="1 2" id="KW-0238">DNA-binding</keyword>
<dbReference type="AlphaFoldDB" id="A0A366UBV7"/>
<feature type="DNA-binding region" description="H-T-H motif" evidence="2">
    <location>
        <begin position="34"/>
        <end position="53"/>
    </location>
</feature>
<dbReference type="SUPFAM" id="SSF46689">
    <property type="entry name" value="Homeodomain-like"/>
    <property type="match status" value="1"/>
</dbReference>
<evidence type="ECO:0000259" key="3">
    <source>
        <dbReference type="PROSITE" id="PS50977"/>
    </source>
</evidence>
<gene>
    <name evidence="5" type="ORF">EGM181_18110</name>
    <name evidence="4" type="ORF">GTI89_13615</name>
</gene>
<dbReference type="Proteomes" id="UP000439965">
    <property type="component" value="Unassembled WGS sequence"/>
</dbReference>
<reference evidence="4 6" key="1">
    <citation type="submission" date="2019-04" db="EMBL/GenBank/DDBJ databases">
        <title>Step-wise assembly of the neonatal virome modulated by breast feeding.</title>
        <authorList>
            <person name="Liang G."/>
            <person name="Bushman F."/>
        </authorList>
    </citation>
    <scope>NUCLEOTIDE SEQUENCE [LARGE SCALE GENOMIC DNA]</scope>
    <source>
        <strain evidence="4 6">E3404</strain>
    </source>
</reference>
<dbReference type="InterPro" id="IPR050624">
    <property type="entry name" value="HTH-type_Tx_Regulator"/>
</dbReference>
<evidence type="ECO:0000313" key="6">
    <source>
        <dbReference type="Proteomes" id="UP000439965"/>
    </source>
</evidence>
<dbReference type="RefSeq" id="WP_003129161.1">
    <property type="nucleotide sequence ID" value="NZ_BSYC01000001.1"/>
</dbReference>
<dbReference type="EMBL" id="CP050485">
    <property type="protein sequence ID" value="QOG29033.1"/>
    <property type="molecule type" value="Genomic_DNA"/>
</dbReference>
<protein>
    <submittedName>
        <fullName evidence="4">TetR family transcriptional regulator</fullName>
    </submittedName>
</protein>
<evidence type="ECO:0000256" key="1">
    <source>
        <dbReference type="ARBA" id="ARBA00023125"/>
    </source>
</evidence>
<accession>A0A366UBV7</accession>
<dbReference type="GO" id="GO:0003677">
    <property type="term" value="F:DNA binding"/>
    <property type="evidence" value="ECO:0007669"/>
    <property type="project" value="UniProtKB-UniRule"/>
</dbReference>
<dbReference type="GeneID" id="93222682"/>
<dbReference type="InterPro" id="IPR009057">
    <property type="entry name" value="Homeodomain-like_sf"/>
</dbReference>
<organism evidence="4 6">
    <name type="scientific">Enterococcus gallinarum</name>
    <dbReference type="NCBI Taxonomy" id="1353"/>
    <lineage>
        <taxon>Bacteria</taxon>
        <taxon>Bacillati</taxon>
        <taxon>Bacillota</taxon>
        <taxon>Bacilli</taxon>
        <taxon>Lactobacillales</taxon>
        <taxon>Enterococcaceae</taxon>
        <taxon>Enterococcus</taxon>
    </lineage>
</organism>
<name>A0A366UBV7_ENTGA</name>
<evidence type="ECO:0000313" key="4">
    <source>
        <dbReference type="EMBL" id="MXS27092.1"/>
    </source>
</evidence>
<dbReference type="Proteomes" id="UP000516696">
    <property type="component" value="Chromosome"/>
</dbReference>
<dbReference type="PROSITE" id="PS50977">
    <property type="entry name" value="HTH_TETR_2"/>
    <property type="match status" value="1"/>
</dbReference>
<feature type="domain" description="HTH tetR-type" evidence="3">
    <location>
        <begin position="11"/>
        <end position="71"/>
    </location>
</feature>
<dbReference type="InterPro" id="IPR001647">
    <property type="entry name" value="HTH_TetR"/>
</dbReference>
<dbReference type="Pfam" id="PF00440">
    <property type="entry name" value="TetR_N"/>
    <property type="match status" value="1"/>
</dbReference>
<reference evidence="5 7" key="2">
    <citation type="submission" date="2020-03" db="EMBL/GenBank/DDBJ databases">
        <title>Characterization of ganglioside-mimicking enterococci.</title>
        <authorList>
            <person name="Patry R.T."/>
            <person name="Nothaft H."/>
            <person name="Bridger R."/>
            <person name="Shajahan A."/>
            <person name="Huynh S."/>
            <person name="Sanchez S."/>
            <person name="Azadi P."/>
            <person name="Cooper K."/>
            <person name="Miller W.G."/>
            <person name="Parker C.T."/>
            <person name="Wells L."/>
            <person name="Szymanski C.M."/>
        </authorList>
    </citation>
    <scope>NUCLEOTIDE SEQUENCE [LARGE SCALE GENOMIC DNA]</scope>
    <source>
        <strain evidence="5 7">EGM181</strain>
    </source>
</reference>
<evidence type="ECO:0000256" key="2">
    <source>
        <dbReference type="PROSITE-ProRule" id="PRU00335"/>
    </source>
</evidence>
<dbReference type="EMBL" id="WVTI01000015">
    <property type="protein sequence ID" value="MXS27092.1"/>
    <property type="molecule type" value="Genomic_DNA"/>
</dbReference>
<evidence type="ECO:0000313" key="7">
    <source>
        <dbReference type="Proteomes" id="UP000516696"/>
    </source>
</evidence>
<evidence type="ECO:0000313" key="5">
    <source>
        <dbReference type="EMBL" id="QOG29033.1"/>
    </source>
</evidence>